<dbReference type="NCBIfam" id="TIGR01143">
    <property type="entry name" value="murF"/>
    <property type="match status" value="1"/>
</dbReference>
<evidence type="ECO:0000256" key="5">
    <source>
        <dbReference type="ARBA" id="ARBA00022840"/>
    </source>
</evidence>
<evidence type="ECO:0000256" key="4">
    <source>
        <dbReference type="ARBA" id="ARBA00022741"/>
    </source>
</evidence>
<dbReference type="Pfam" id="PF01225">
    <property type="entry name" value="Mur_ligase"/>
    <property type="match status" value="1"/>
</dbReference>
<dbReference type="Gene3D" id="3.90.190.20">
    <property type="entry name" value="Mur ligase, C-terminal domain"/>
    <property type="match status" value="1"/>
</dbReference>
<feature type="domain" description="Mur ligase central" evidence="13">
    <location>
        <begin position="112"/>
        <end position="301"/>
    </location>
</feature>
<keyword evidence="2 14" id="KW-0436">Ligase</keyword>
<feature type="domain" description="Mur ligase C-terminal" evidence="12">
    <location>
        <begin position="328"/>
        <end position="451"/>
    </location>
</feature>
<keyword evidence="9" id="KW-0961">Cell wall biogenesis/degradation</keyword>
<evidence type="ECO:0000256" key="3">
    <source>
        <dbReference type="ARBA" id="ARBA00022618"/>
    </source>
</evidence>
<organism evidence="14">
    <name type="scientific">hydrothermal vent metagenome</name>
    <dbReference type="NCBI Taxonomy" id="652676"/>
    <lineage>
        <taxon>unclassified sequences</taxon>
        <taxon>metagenomes</taxon>
        <taxon>ecological metagenomes</taxon>
    </lineage>
</organism>
<evidence type="ECO:0000256" key="9">
    <source>
        <dbReference type="ARBA" id="ARBA00023316"/>
    </source>
</evidence>
<protein>
    <recommendedName>
        <fullName evidence="10">UDP-MurNAc-pentapeptide synthetase</fullName>
    </recommendedName>
</protein>
<dbReference type="InterPro" id="IPR005863">
    <property type="entry name" value="UDP-N-AcMur_synth"/>
</dbReference>
<feature type="domain" description="Mur ligase N-terminal catalytic" evidence="11">
    <location>
        <begin position="29"/>
        <end position="83"/>
    </location>
</feature>
<keyword evidence="7" id="KW-0573">Peptidoglycan synthesis</keyword>
<dbReference type="HAMAP" id="MF_02019">
    <property type="entry name" value="MurF"/>
    <property type="match status" value="1"/>
</dbReference>
<keyword evidence="5" id="KW-0067">ATP-binding</keyword>
<dbReference type="AlphaFoldDB" id="A0A3B0S9A3"/>
<evidence type="ECO:0000256" key="7">
    <source>
        <dbReference type="ARBA" id="ARBA00022984"/>
    </source>
</evidence>
<evidence type="ECO:0000256" key="10">
    <source>
        <dbReference type="ARBA" id="ARBA00031461"/>
    </source>
</evidence>
<evidence type="ECO:0000259" key="12">
    <source>
        <dbReference type="Pfam" id="PF02875"/>
    </source>
</evidence>
<dbReference type="GO" id="GO:0005524">
    <property type="term" value="F:ATP binding"/>
    <property type="evidence" value="ECO:0007669"/>
    <property type="project" value="UniProtKB-KW"/>
</dbReference>
<keyword evidence="8" id="KW-0131">Cell cycle</keyword>
<evidence type="ECO:0000256" key="2">
    <source>
        <dbReference type="ARBA" id="ARBA00022598"/>
    </source>
</evidence>
<dbReference type="InterPro" id="IPR013221">
    <property type="entry name" value="Mur_ligase_cen"/>
</dbReference>
<dbReference type="InterPro" id="IPR036615">
    <property type="entry name" value="Mur_ligase_C_dom_sf"/>
</dbReference>
<keyword evidence="1" id="KW-0963">Cytoplasm</keyword>
<dbReference type="EMBL" id="UOEC01000177">
    <property type="protein sequence ID" value="VAW00553.1"/>
    <property type="molecule type" value="Genomic_DNA"/>
</dbReference>
<dbReference type="NCBIfam" id="NF010693">
    <property type="entry name" value="PRK14093.1"/>
    <property type="match status" value="1"/>
</dbReference>
<evidence type="ECO:0000259" key="13">
    <source>
        <dbReference type="Pfam" id="PF08245"/>
    </source>
</evidence>
<reference evidence="14" key="1">
    <citation type="submission" date="2018-06" db="EMBL/GenBank/DDBJ databases">
        <authorList>
            <person name="Zhirakovskaya E."/>
        </authorList>
    </citation>
    <scope>NUCLEOTIDE SEQUENCE</scope>
</reference>
<dbReference type="InterPro" id="IPR004101">
    <property type="entry name" value="Mur_ligase_C"/>
</dbReference>
<dbReference type="InterPro" id="IPR035911">
    <property type="entry name" value="MurE/MurF_N"/>
</dbReference>
<accession>A0A3B0S9A3</accession>
<evidence type="ECO:0000256" key="1">
    <source>
        <dbReference type="ARBA" id="ARBA00022490"/>
    </source>
</evidence>
<dbReference type="Pfam" id="PF02875">
    <property type="entry name" value="Mur_ligase_C"/>
    <property type="match status" value="1"/>
</dbReference>
<dbReference type="InterPro" id="IPR000713">
    <property type="entry name" value="Mur_ligase_N"/>
</dbReference>
<dbReference type="GO" id="GO:0008360">
    <property type="term" value="P:regulation of cell shape"/>
    <property type="evidence" value="ECO:0007669"/>
    <property type="project" value="UniProtKB-KW"/>
</dbReference>
<dbReference type="Gene3D" id="3.40.1390.10">
    <property type="entry name" value="MurE/MurF, N-terminal domain"/>
    <property type="match status" value="1"/>
</dbReference>
<evidence type="ECO:0000313" key="14">
    <source>
        <dbReference type="EMBL" id="VAW00553.1"/>
    </source>
</evidence>
<sequence>MSKQGLWTVDELISATGGRLEGDVSCVLDGVEIDSRAVGEGDIFIAIKGDNQDGHIFAAGALEAGAGIAIVSQANDEMRAAGALLVVENTLTAMEQMGVASRARSSAKIIGVTGSVGKTTTKDALGVALAACGKTHVSVASFNNHWGVPLTLARMPGDSEFAVFEIGMNHAGEISQLVRMVRPHIAIITAVSESHLGHFSSIDDIANAKAEIFEGVEAGGSAIINQDSEFFELLKDKAQHAGIEQIVGFGKSASADSHIKKMALHNTCSCVSANVLGQDVTFKLGSPGEHVVMNTLAVLAAIKLVDADLALAVLALAKLSPPKGRGVRLQLQARDGEFLVIDESYNANPASMRAALSLLARAEPKNGGRRIAVLGDMLELGDNAQVLHRDLCGPIDEAGVDKVYACGTLMESLWQQLPPFRQTLWKPTSGELEKQLLADIRAGDVIMIKGSLGSKMGPLLDAIKQRFSATEKAA</sequence>
<gene>
    <name evidence="14" type="ORF">MNBD_ALPHA08-1120</name>
</gene>
<dbReference type="GO" id="GO:0047480">
    <property type="term" value="F:UDP-N-acetylmuramoyl-tripeptide-D-alanyl-D-alanine ligase activity"/>
    <property type="evidence" value="ECO:0007669"/>
    <property type="project" value="InterPro"/>
</dbReference>
<dbReference type="PANTHER" id="PTHR43024">
    <property type="entry name" value="UDP-N-ACETYLMURAMOYL-TRIPEPTIDE--D-ALANYL-D-ALANINE LIGASE"/>
    <property type="match status" value="1"/>
</dbReference>
<keyword evidence="6" id="KW-0133">Cell shape</keyword>
<evidence type="ECO:0000256" key="8">
    <source>
        <dbReference type="ARBA" id="ARBA00023306"/>
    </source>
</evidence>
<dbReference type="InterPro" id="IPR036565">
    <property type="entry name" value="Mur-like_cat_sf"/>
</dbReference>
<dbReference type="GO" id="GO:0051301">
    <property type="term" value="P:cell division"/>
    <property type="evidence" value="ECO:0007669"/>
    <property type="project" value="UniProtKB-KW"/>
</dbReference>
<dbReference type="Pfam" id="PF08245">
    <property type="entry name" value="Mur_ligase_M"/>
    <property type="match status" value="1"/>
</dbReference>
<keyword evidence="4" id="KW-0547">Nucleotide-binding</keyword>
<proteinExistence type="inferred from homology"/>
<keyword evidence="3" id="KW-0132">Cell division</keyword>
<dbReference type="Gene3D" id="3.40.1190.10">
    <property type="entry name" value="Mur-like, catalytic domain"/>
    <property type="match status" value="1"/>
</dbReference>
<name>A0A3B0S9A3_9ZZZZ</name>
<dbReference type="GO" id="GO:0009252">
    <property type="term" value="P:peptidoglycan biosynthetic process"/>
    <property type="evidence" value="ECO:0007669"/>
    <property type="project" value="UniProtKB-KW"/>
</dbReference>
<dbReference type="SUPFAM" id="SSF53244">
    <property type="entry name" value="MurD-like peptide ligases, peptide-binding domain"/>
    <property type="match status" value="1"/>
</dbReference>
<dbReference type="InterPro" id="IPR051046">
    <property type="entry name" value="MurCDEF_CellWall_CoF430Synth"/>
</dbReference>
<evidence type="ECO:0000256" key="6">
    <source>
        <dbReference type="ARBA" id="ARBA00022960"/>
    </source>
</evidence>
<dbReference type="SUPFAM" id="SSF63418">
    <property type="entry name" value="MurE/MurF N-terminal domain"/>
    <property type="match status" value="1"/>
</dbReference>
<dbReference type="GO" id="GO:0071555">
    <property type="term" value="P:cell wall organization"/>
    <property type="evidence" value="ECO:0007669"/>
    <property type="project" value="UniProtKB-KW"/>
</dbReference>
<dbReference type="PANTHER" id="PTHR43024:SF1">
    <property type="entry name" value="UDP-N-ACETYLMURAMOYL-TRIPEPTIDE--D-ALANYL-D-ALANINE LIGASE"/>
    <property type="match status" value="1"/>
</dbReference>
<dbReference type="SUPFAM" id="SSF53623">
    <property type="entry name" value="MurD-like peptide ligases, catalytic domain"/>
    <property type="match status" value="1"/>
</dbReference>
<evidence type="ECO:0000259" key="11">
    <source>
        <dbReference type="Pfam" id="PF01225"/>
    </source>
</evidence>